<reference evidence="2 3" key="1">
    <citation type="submission" date="2019-10" db="EMBL/GenBank/DDBJ databases">
        <authorList>
            <person name="Palmer J.M."/>
        </authorList>
    </citation>
    <scope>NUCLEOTIDE SEQUENCE [LARGE SCALE GENOMIC DNA]</scope>
    <source>
        <strain evidence="2 3">TWF694</strain>
    </source>
</reference>
<feature type="compositionally biased region" description="Polar residues" evidence="1">
    <location>
        <begin position="1"/>
        <end position="12"/>
    </location>
</feature>
<evidence type="ECO:0000313" key="3">
    <source>
        <dbReference type="Proteomes" id="UP001365542"/>
    </source>
</evidence>
<protein>
    <submittedName>
        <fullName evidence="2">Uncharacterized protein</fullName>
    </submittedName>
</protein>
<feature type="compositionally biased region" description="Polar residues" evidence="1">
    <location>
        <begin position="50"/>
        <end position="75"/>
    </location>
</feature>
<feature type="region of interest" description="Disordered" evidence="1">
    <location>
        <begin position="118"/>
        <end position="178"/>
    </location>
</feature>
<dbReference type="EMBL" id="JAVHJO010000014">
    <property type="protein sequence ID" value="KAK6528993.1"/>
    <property type="molecule type" value="Genomic_DNA"/>
</dbReference>
<feature type="region of interest" description="Disordered" evidence="1">
    <location>
        <begin position="1"/>
        <end position="81"/>
    </location>
</feature>
<evidence type="ECO:0000256" key="1">
    <source>
        <dbReference type="SAM" id="MobiDB-lite"/>
    </source>
</evidence>
<dbReference type="Proteomes" id="UP001365542">
    <property type="component" value="Unassembled WGS sequence"/>
</dbReference>
<feature type="compositionally biased region" description="Polar residues" evidence="1">
    <location>
        <begin position="127"/>
        <end position="170"/>
    </location>
</feature>
<gene>
    <name evidence="2" type="ORF">TWF694_004217</name>
</gene>
<sequence length="315" mass="32913">MSTPQPISQRLTPSVVQRSSPSSSSAPVGPARPPTAGSMDPPTPRPSQLPFPSTSSNTEAPASTITTITEDYSSAQQQQPQQGPFLPFFTLIQDATTSSHFHPTVRYVFSDDEFDPLAILPTPPNQPINSDAPSGLNSLSNSNTAQNPNQATSAPHSGSGSQADVDSNGSGQFGKPVSRRNNERVILVDIAADGQGILSAHSLSPAWQVSGVSVTKAPTWMSDDNSTTTAATATGDMSDGGLMLTIEGVGRGRKKPQAAGLMDAVAGKEKKGPVESLEELVGMYQERLEKLQGVVDWAEGRKGVDRDVGGGEFGS</sequence>
<proteinExistence type="predicted"/>
<evidence type="ECO:0000313" key="2">
    <source>
        <dbReference type="EMBL" id="KAK6528993.1"/>
    </source>
</evidence>
<accession>A0AAV9WYA8</accession>
<feature type="compositionally biased region" description="Low complexity" evidence="1">
    <location>
        <begin position="13"/>
        <end position="29"/>
    </location>
</feature>
<name>A0AAV9WYA8_9PEZI</name>
<dbReference type="Gene3D" id="2.60.270.60">
    <property type="match status" value="1"/>
</dbReference>
<dbReference type="AlphaFoldDB" id="A0AAV9WYA8"/>
<organism evidence="2 3">
    <name type="scientific">Orbilia ellipsospora</name>
    <dbReference type="NCBI Taxonomy" id="2528407"/>
    <lineage>
        <taxon>Eukaryota</taxon>
        <taxon>Fungi</taxon>
        <taxon>Dikarya</taxon>
        <taxon>Ascomycota</taxon>
        <taxon>Pezizomycotina</taxon>
        <taxon>Orbiliomycetes</taxon>
        <taxon>Orbiliales</taxon>
        <taxon>Orbiliaceae</taxon>
        <taxon>Orbilia</taxon>
    </lineage>
</organism>
<comment type="caution">
    <text evidence="2">The sequence shown here is derived from an EMBL/GenBank/DDBJ whole genome shotgun (WGS) entry which is preliminary data.</text>
</comment>
<keyword evidence="3" id="KW-1185">Reference proteome</keyword>